<feature type="binding site" evidence="8">
    <location>
        <position position="481"/>
    </location>
    <ligand>
        <name>Mn(2+)</name>
        <dbReference type="ChEBI" id="CHEBI:29035"/>
    </ligand>
</feature>
<feature type="transmembrane region" description="Helical" evidence="9">
    <location>
        <begin position="162"/>
        <end position="185"/>
    </location>
</feature>
<proteinExistence type="predicted"/>
<sequence length="609" mass="68665">MRERLRIFLLLMLFWLSYMIFIRGLFLVYNHDLSAQLTAVDMVQTMTHGIRMDASMVGYVLALAGLLLMVSSFAAGRWLHRTLRVITFSLLTLFGLVVMVDLELYRHWGFRLNTTPFFYIGSGALGSVSPGVVVGLITIFFTVTVLYAWLYNRLVSPYTSTLLTKSTWGTACVMLAVAGLMFFPIRGSVSVAPMNTGFVFFHKSKAYANHTAINVIWNFLNSVRKGANVRYPENFVNAADAEAQFAALYPANDSTRHLFRTARPNIIFIIIESFTADVIEPLGGLPDIAPNLNKLCKEGILFDNFYASGDRTDKGLVSILSAYPAQPQTSIIKFPAKTQRLPHLNQALRKLGYKSSFVYGGDVDFANFRSYLTTSGFEHITSVKDFPVELDASKWGVHDHFMFAQALHELDTTRSPFFKVILTLSSHEPFDVPMEPFITGQDEESLFLNSCHYTDKSIGNFIELCKKQPWWDNTIVVMTADHGHRSPGNKELKDKRRFKTPLLIMGGAVRQDTVIHTLAGQTDIANTLLAQLDKPLPEFRFSKDILGNNTVPFAAYFFNDGFGFLLPNDKHMVYDNTGKQFLEKVNSTEEDVALGKAYQQVLYSDYNKR</sequence>
<feature type="active site" evidence="6">
    <location>
        <position position="312"/>
    </location>
</feature>
<evidence type="ECO:0000256" key="7">
    <source>
        <dbReference type="PIRSR" id="PIRSR005091-2"/>
    </source>
</evidence>
<dbReference type="CDD" id="cd16015">
    <property type="entry name" value="LTA_synthase"/>
    <property type="match status" value="1"/>
</dbReference>
<feature type="binding site" evidence="8">
    <location>
        <position position="272"/>
    </location>
    <ligand>
        <name>Mn(2+)</name>
        <dbReference type="ChEBI" id="CHEBI:29035"/>
    </ligand>
</feature>
<dbReference type="EMBL" id="JAHESC010000026">
    <property type="protein sequence ID" value="MBT1688480.1"/>
    <property type="molecule type" value="Genomic_DNA"/>
</dbReference>
<dbReference type="Proteomes" id="UP001319180">
    <property type="component" value="Unassembled WGS sequence"/>
</dbReference>
<dbReference type="GO" id="GO:0005886">
    <property type="term" value="C:plasma membrane"/>
    <property type="evidence" value="ECO:0007669"/>
    <property type="project" value="UniProtKB-SubCell"/>
</dbReference>
<dbReference type="InterPro" id="IPR000917">
    <property type="entry name" value="Sulfatase_N"/>
</dbReference>
<dbReference type="InterPro" id="IPR050448">
    <property type="entry name" value="OpgB/LTA_synthase_biosynth"/>
</dbReference>
<organism evidence="11 12">
    <name type="scientific">Dawidia soli</name>
    <dbReference type="NCBI Taxonomy" id="2782352"/>
    <lineage>
        <taxon>Bacteria</taxon>
        <taxon>Pseudomonadati</taxon>
        <taxon>Bacteroidota</taxon>
        <taxon>Cytophagia</taxon>
        <taxon>Cytophagales</taxon>
        <taxon>Chryseotaleaceae</taxon>
        <taxon>Dawidia</taxon>
    </lineage>
</organism>
<dbReference type="InterPro" id="IPR017850">
    <property type="entry name" value="Alkaline_phosphatase_core_sf"/>
</dbReference>
<keyword evidence="7" id="KW-0479">Metal-binding</keyword>
<evidence type="ECO:0000256" key="3">
    <source>
        <dbReference type="ARBA" id="ARBA00022692"/>
    </source>
</evidence>
<keyword evidence="5 9" id="KW-0472">Membrane</keyword>
<evidence type="ECO:0000313" key="11">
    <source>
        <dbReference type="EMBL" id="MBT1688480.1"/>
    </source>
</evidence>
<dbReference type="SUPFAM" id="SSF53649">
    <property type="entry name" value="Alkaline phosphatase-like"/>
    <property type="match status" value="1"/>
</dbReference>
<feature type="transmembrane region" description="Helical" evidence="9">
    <location>
        <begin position="83"/>
        <end position="105"/>
    </location>
</feature>
<evidence type="ECO:0000256" key="6">
    <source>
        <dbReference type="PIRSR" id="PIRSR005091-1"/>
    </source>
</evidence>
<gene>
    <name evidence="11" type="ORF">KK078_18055</name>
</gene>
<comment type="caution">
    <text evidence="11">The sequence shown here is derived from an EMBL/GenBank/DDBJ whole genome shotgun (WGS) entry which is preliminary data.</text>
</comment>
<dbReference type="PANTHER" id="PTHR47371:SF3">
    <property type="entry name" value="PHOSPHOGLYCEROL TRANSFERASE I"/>
    <property type="match status" value="1"/>
</dbReference>
<feature type="transmembrane region" description="Helical" evidence="9">
    <location>
        <begin position="7"/>
        <end position="29"/>
    </location>
</feature>
<dbReference type="Gene3D" id="3.40.720.10">
    <property type="entry name" value="Alkaline Phosphatase, subunit A"/>
    <property type="match status" value="1"/>
</dbReference>
<evidence type="ECO:0000256" key="9">
    <source>
        <dbReference type="SAM" id="Phobius"/>
    </source>
</evidence>
<name>A0AAP2DCW5_9BACT</name>
<evidence type="ECO:0000256" key="2">
    <source>
        <dbReference type="ARBA" id="ARBA00022475"/>
    </source>
</evidence>
<protein>
    <submittedName>
        <fullName evidence="11">LTA synthase family protein</fullName>
    </submittedName>
</protein>
<dbReference type="AlphaFoldDB" id="A0AAP2DCW5"/>
<reference evidence="11 12" key="1">
    <citation type="submission" date="2021-05" db="EMBL/GenBank/DDBJ databases">
        <title>A Polyphasic approach of four new species of the genus Ohtaekwangia: Ohtaekwangia histidinii sp. nov., Ohtaekwangia cretensis sp. nov., Ohtaekwangia indiensis sp. nov., Ohtaekwangia reichenbachii sp. nov. from diverse environment.</title>
        <authorList>
            <person name="Octaviana S."/>
        </authorList>
    </citation>
    <scope>NUCLEOTIDE SEQUENCE [LARGE SCALE GENOMIC DNA]</scope>
    <source>
        <strain evidence="11 12">PWU37</strain>
    </source>
</reference>
<keyword evidence="4 9" id="KW-1133">Transmembrane helix</keyword>
<feature type="binding site" evidence="8">
    <location>
        <position position="312"/>
    </location>
    <ligand>
        <name>Mn(2+)</name>
        <dbReference type="ChEBI" id="CHEBI:29035"/>
    </ligand>
</feature>
<evidence type="ECO:0000256" key="4">
    <source>
        <dbReference type="ARBA" id="ARBA00022989"/>
    </source>
</evidence>
<dbReference type="Pfam" id="PF00884">
    <property type="entry name" value="Sulfatase"/>
    <property type="match status" value="1"/>
</dbReference>
<keyword evidence="7" id="KW-0464">Manganese</keyword>
<dbReference type="PIRSF" id="PIRSF005091">
    <property type="entry name" value="Mmb_sulf_HI1246"/>
    <property type="match status" value="1"/>
</dbReference>
<dbReference type="GO" id="GO:0046872">
    <property type="term" value="F:metal ion binding"/>
    <property type="evidence" value="ECO:0007669"/>
    <property type="project" value="UniProtKB-KW"/>
</dbReference>
<dbReference type="Gene3D" id="3.30.1120.80">
    <property type="match status" value="1"/>
</dbReference>
<keyword evidence="12" id="KW-1185">Reference proteome</keyword>
<feature type="binding site" evidence="8">
    <location>
        <position position="482"/>
    </location>
    <ligand>
        <name>Mn(2+)</name>
        <dbReference type="ChEBI" id="CHEBI:29035"/>
    </ligand>
</feature>
<feature type="transmembrane region" description="Helical" evidence="9">
    <location>
        <begin position="117"/>
        <end position="150"/>
    </location>
</feature>
<dbReference type="PANTHER" id="PTHR47371">
    <property type="entry name" value="LIPOTEICHOIC ACID SYNTHASE"/>
    <property type="match status" value="1"/>
</dbReference>
<accession>A0AAP2DCW5</accession>
<keyword evidence="2" id="KW-1003">Cell membrane</keyword>
<evidence type="ECO:0000256" key="8">
    <source>
        <dbReference type="PIRSR" id="PIRSR005091-3"/>
    </source>
</evidence>
<dbReference type="InterPro" id="IPR012160">
    <property type="entry name" value="LtaS-like"/>
</dbReference>
<feature type="domain" description="Sulfatase N-terminal" evidence="10">
    <location>
        <begin position="264"/>
        <end position="532"/>
    </location>
</feature>
<keyword evidence="3 9" id="KW-0812">Transmembrane</keyword>
<feature type="transmembrane region" description="Helical" evidence="9">
    <location>
        <begin position="56"/>
        <end position="76"/>
    </location>
</feature>
<feature type="binding site" evidence="7">
    <location>
        <position position="427"/>
    </location>
    <ligand>
        <name>substrate</name>
    </ligand>
</feature>
<evidence type="ECO:0000259" key="10">
    <source>
        <dbReference type="Pfam" id="PF00884"/>
    </source>
</evidence>
<evidence type="ECO:0000256" key="1">
    <source>
        <dbReference type="ARBA" id="ARBA00004651"/>
    </source>
</evidence>
<evidence type="ECO:0000313" key="12">
    <source>
        <dbReference type="Proteomes" id="UP001319180"/>
    </source>
</evidence>
<comment type="subcellular location">
    <subcellularLocation>
        <location evidence="1">Cell membrane</location>
        <topology evidence="1">Multi-pass membrane protein</topology>
    </subcellularLocation>
</comment>
<dbReference type="RefSeq" id="WP_254091706.1">
    <property type="nucleotide sequence ID" value="NZ_JAHESC010000026.1"/>
</dbReference>
<evidence type="ECO:0000256" key="5">
    <source>
        <dbReference type="ARBA" id="ARBA00023136"/>
    </source>
</evidence>